<dbReference type="GO" id="GO:0005886">
    <property type="term" value="C:plasma membrane"/>
    <property type="evidence" value="ECO:0007669"/>
    <property type="project" value="UniProtKB-SubCell"/>
</dbReference>
<evidence type="ECO:0000256" key="8">
    <source>
        <dbReference type="SAM" id="MobiDB-lite"/>
    </source>
</evidence>
<dbReference type="Proteomes" id="UP000314251">
    <property type="component" value="Unassembled WGS sequence"/>
</dbReference>
<feature type="transmembrane region" description="Helical" evidence="9">
    <location>
        <begin position="282"/>
        <end position="307"/>
    </location>
</feature>
<feature type="transmembrane region" description="Helical" evidence="9">
    <location>
        <begin position="412"/>
        <end position="433"/>
    </location>
</feature>
<dbReference type="PRINTS" id="PR01036">
    <property type="entry name" value="TCRTETB"/>
</dbReference>
<dbReference type="Gene3D" id="1.20.1720.10">
    <property type="entry name" value="Multidrug resistance protein D"/>
    <property type="match status" value="1"/>
</dbReference>
<keyword evidence="5 9" id="KW-1133">Transmembrane helix</keyword>
<gene>
    <name evidence="11" type="ORF">FH607_001510</name>
</gene>
<dbReference type="Gene3D" id="1.20.1250.20">
    <property type="entry name" value="MFS general substrate transporter like domains"/>
    <property type="match status" value="1"/>
</dbReference>
<comment type="subcellular location">
    <subcellularLocation>
        <location evidence="1">Cell membrane</location>
        <topology evidence="1">Multi-pass membrane protein</topology>
    </subcellularLocation>
</comment>
<dbReference type="OrthoDB" id="9812221at2"/>
<evidence type="ECO:0000256" key="9">
    <source>
        <dbReference type="SAM" id="Phobius"/>
    </source>
</evidence>
<keyword evidence="3" id="KW-1003">Cell membrane</keyword>
<comment type="caution">
    <text evidence="11">The sequence shown here is derived from an EMBL/GenBank/DDBJ whole genome shotgun (WGS) entry which is preliminary data.</text>
</comment>
<evidence type="ECO:0000256" key="4">
    <source>
        <dbReference type="ARBA" id="ARBA00022692"/>
    </source>
</evidence>
<feature type="transmembrane region" description="Helical" evidence="9">
    <location>
        <begin position="109"/>
        <end position="130"/>
    </location>
</feature>
<dbReference type="InterPro" id="IPR036259">
    <property type="entry name" value="MFS_trans_sf"/>
</dbReference>
<evidence type="ECO:0000256" key="1">
    <source>
        <dbReference type="ARBA" id="ARBA00004651"/>
    </source>
</evidence>
<evidence type="ECO:0000256" key="2">
    <source>
        <dbReference type="ARBA" id="ARBA00022448"/>
    </source>
</evidence>
<dbReference type="PANTHER" id="PTHR42718">
    <property type="entry name" value="MAJOR FACILITATOR SUPERFAMILY MULTIDRUG TRANSPORTER MFSC"/>
    <property type="match status" value="1"/>
</dbReference>
<keyword evidence="6 9" id="KW-0472">Membrane</keyword>
<dbReference type="Pfam" id="PF07690">
    <property type="entry name" value="MFS_1"/>
    <property type="match status" value="1"/>
</dbReference>
<feature type="transmembrane region" description="Helical" evidence="9">
    <location>
        <begin position="209"/>
        <end position="228"/>
    </location>
</feature>
<feature type="region of interest" description="Disordered" evidence="8">
    <location>
        <begin position="470"/>
        <end position="504"/>
    </location>
</feature>
<dbReference type="InterPro" id="IPR011701">
    <property type="entry name" value="MFS"/>
</dbReference>
<keyword evidence="7" id="KW-0046">Antibiotic resistance</keyword>
<evidence type="ECO:0000256" key="6">
    <source>
        <dbReference type="ARBA" id="ARBA00023136"/>
    </source>
</evidence>
<feature type="transmembrane region" description="Helical" evidence="9">
    <location>
        <begin position="348"/>
        <end position="366"/>
    </location>
</feature>
<organism evidence="11 12">
    <name type="scientific">Streptomyces mimosae</name>
    <dbReference type="NCBI Taxonomy" id="2586635"/>
    <lineage>
        <taxon>Bacteria</taxon>
        <taxon>Bacillati</taxon>
        <taxon>Actinomycetota</taxon>
        <taxon>Actinomycetes</taxon>
        <taxon>Kitasatosporales</taxon>
        <taxon>Streptomycetaceae</taxon>
        <taxon>Streptomyces</taxon>
    </lineage>
</organism>
<protein>
    <submittedName>
        <fullName evidence="11">DHA2 family efflux MFS transporter permease subunit</fullName>
    </submittedName>
</protein>
<evidence type="ECO:0000313" key="12">
    <source>
        <dbReference type="Proteomes" id="UP000314251"/>
    </source>
</evidence>
<feature type="transmembrane region" description="Helical" evidence="9">
    <location>
        <begin position="142"/>
        <end position="164"/>
    </location>
</feature>
<feature type="transmembrane region" description="Helical" evidence="9">
    <location>
        <begin position="170"/>
        <end position="188"/>
    </location>
</feature>
<keyword evidence="4 9" id="KW-0812">Transmembrane</keyword>
<dbReference type="InterPro" id="IPR020846">
    <property type="entry name" value="MFS_dom"/>
</dbReference>
<dbReference type="PROSITE" id="PS50850">
    <property type="entry name" value="MFS"/>
    <property type="match status" value="1"/>
</dbReference>
<feature type="transmembrane region" description="Helical" evidence="9">
    <location>
        <begin position="51"/>
        <end position="72"/>
    </location>
</feature>
<accession>A0A5N6ASY4</accession>
<sequence length="504" mass="50413">MSSDTESSGRLGAPLLRLIAVVLLGGLLGILNSTMAAVATPTLADSLNASLSTVGWASTGFLLAVTATIPFTTWAVDRFGGRRLWLIGLAIFVAGSLASGLAWNVGSLIAFRALQGVGAGLLDPLVLILLARAAGPARAGRVMGLMGVVLALGPALGPVSGGAVTEALSWRWMFLLSVPVGLIALVLARRTLPADPPTADAGGGVRLDVLGLALLAPGFAGLVLALSQTAEQGTALTWHAWLPLLAGAVLLLGYGAHAARLGRTGPARPPLIDLGLFRSRGFSASVTIMGLSGLVNFAAFFALPLYYQQVHGHGVLAAGLLMAPVGVGGSLAMPVAGRLSDRLGSRGLAAGGAAAAALCTLALTRVDAGTAELWPAAGGLLLGVSLGFMAAPTMGSLYRTLPAERVAQGSSVLYMLNQLGAALGVAVVTLVVQTSDNVIDGVHRSFWLASGVLLVILLTIPLLPGPARRSTPVAGGEPAGGEPAVGEVGAGQGTLGQGTPNAAG</sequence>
<feature type="transmembrane region" description="Helical" evidence="9">
    <location>
        <begin position="313"/>
        <end position="336"/>
    </location>
</feature>
<dbReference type="SUPFAM" id="SSF103473">
    <property type="entry name" value="MFS general substrate transporter"/>
    <property type="match status" value="1"/>
</dbReference>
<dbReference type="InterPro" id="IPR004638">
    <property type="entry name" value="EmrB-like"/>
</dbReference>
<feature type="transmembrane region" description="Helical" evidence="9">
    <location>
        <begin position="240"/>
        <end position="261"/>
    </location>
</feature>
<dbReference type="PANTHER" id="PTHR42718:SF46">
    <property type="entry name" value="BLR6921 PROTEIN"/>
    <property type="match status" value="1"/>
</dbReference>
<evidence type="ECO:0000313" key="11">
    <source>
        <dbReference type="EMBL" id="KAB8171030.1"/>
    </source>
</evidence>
<dbReference type="AlphaFoldDB" id="A0A5N6ASY4"/>
<keyword evidence="2" id="KW-0813">Transport</keyword>
<keyword evidence="12" id="KW-1185">Reference proteome</keyword>
<feature type="transmembrane region" description="Helical" evidence="9">
    <location>
        <begin position="84"/>
        <end position="103"/>
    </location>
</feature>
<evidence type="ECO:0000256" key="5">
    <source>
        <dbReference type="ARBA" id="ARBA00022989"/>
    </source>
</evidence>
<feature type="domain" description="Major facilitator superfamily (MFS) profile" evidence="10">
    <location>
        <begin position="18"/>
        <end position="468"/>
    </location>
</feature>
<dbReference type="GO" id="GO:0046677">
    <property type="term" value="P:response to antibiotic"/>
    <property type="evidence" value="ECO:0007669"/>
    <property type="project" value="UniProtKB-KW"/>
</dbReference>
<dbReference type="EMBL" id="VDLY02000001">
    <property type="protein sequence ID" value="KAB8171030.1"/>
    <property type="molecule type" value="Genomic_DNA"/>
</dbReference>
<name>A0A5N6ASY4_9ACTN</name>
<evidence type="ECO:0000256" key="3">
    <source>
        <dbReference type="ARBA" id="ARBA00022475"/>
    </source>
</evidence>
<feature type="transmembrane region" description="Helical" evidence="9">
    <location>
        <begin position="372"/>
        <end position="391"/>
    </location>
</feature>
<evidence type="ECO:0000259" key="10">
    <source>
        <dbReference type="PROSITE" id="PS50850"/>
    </source>
</evidence>
<dbReference type="GO" id="GO:0022857">
    <property type="term" value="F:transmembrane transporter activity"/>
    <property type="evidence" value="ECO:0007669"/>
    <property type="project" value="InterPro"/>
</dbReference>
<feature type="compositionally biased region" description="Low complexity" evidence="8">
    <location>
        <begin position="472"/>
        <end position="487"/>
    </location>
</feature>
<evidence type="ECO:0000256" key="7">
    <source>
        <dbReference type="ARBA" id="ARBA00023251"/>
    </source>
</evidence>
<reference evidence="11" key="1">
    <citation type="submission" date="2019-10" db="EMBL/GenBank/DDBJ databases">
        <title>Nonomuraea sp. nov., isolated from Phyllanthus amarus.</title>
        <authorList>
            <person name="Klykleung N."/>
            <person name="Tanasupawat S."/>
        </authorList>
    </citation>
    <scope>NUCLEOTIDE SEQUENCE [LARGE SCALE GENOMIC DNA]</scope>
    <source>
        <strain evidence="11">3MP-10</strain>
    </source>
</reference>
<dbReference type="NCBIfam" id="TIGR00711">
    <property type="entry name" value="efflux_EmrB"/>
    <property type="match status" value="1"/>
</dbReference>
<proteinExistence type="predicted"/>
<feature type="transmembrane region" description="Helical" evidence="9">
    <location>
        <begin position="445"/>
        <end position="463"/>
    </location>
</feature>